<sequence length="464" mass="50051">MMHSITERKKKIIVNGLAVCFWLLLWQAASVCIGSDLLLVSPVKVLVTLAGLITTGDFWATVLFSTVRILSGFVLAVLVGVVLAVLAAGSGVVRALLRPLMVTVKSIPVASFIILALLWLRNTGNLAVFISFLMVLPIVYTNTLTGIRQADAQLLELARLYRVPWGRTMRYIRLPAVLPPFRAACAVGLGLCWKSGVAAEVIGITSGSIGEKLYDAKLLFSTAELLAWTVVIVLLSLCFEKLFLRALDWAGRRALRVTAPRPTEPGTAGPVRMEQVAKGFGGAPVLQDLSLEFPAGEMVCVMGPSGQGKTTLLRVVAGLLKPDRGTVSAGDTRFSAAFQEERLLEYADAVDNVRFVCSLPEQKIRDALYSLGLEKDACGRPVAELSGGQRRRVALARAMLADGAGAVLLDEPFKGLDEEAHRCAARFVQERRQGRTVLVVTHDAQDAQLLQAPVLSLEPVPHGH</sequence>
<dbReference type="InterPro" id="IPR003593">
    <property type="entry name" value="AAA+_ATPase"/>
</dbReference>
<keyword evidence="3" id="KW-1003">Cell membrane</keyword>
<dbReference type="PROSITE" id="PS50928">
    <property type="entry name" value="ABC_TM1"/>
    <property type="match status" value="1"/>
</dbReference>
<dbReference type="EMBL" id="JBBMFA010000094">
    <property type="protein sequence ID" value="MEQ2520624.1"/>
    <property type="molecule type" value="Genomic_DNA"/>
</dbReference>
<dbReference type="SMART" id="SM00382">
    <property type="entry name" value="AAA"/>
    <property type="match status" value="1"/>
</dbReference>
<name>A0ABV1GFN9_9FIRM</name>
<feature type="domain" description="ABC transmembrane type-1" evidence="11">
    <location>
        <begin position="58"/>
        <end position="243"/>
    </location>
</feature>
<dbReference type="Gene3D" id="3.40.50.300">
    <property type="entry name" value="P-loop containing nucleotide triphosphate hydrolases"/>
    <property type="match status" value="1"/>
</dbReference>
<reference evidence="12 13" key="1">
    <citation type="submission" date="2024-03" db="EMBL/GenBank/DDBJ databases">
        <title>Human intestinal bacterial collection.</title>
        <authorList>
            <person name="Pauvert C."/>
            <person name="Hitch T.C.A."/>
            <person name="Clavel T."/>
        </authorList>
    </citation>
    <scope>NUCLEOTIDE SEQUENCE [LARGE SCALE GENOMIC DNA]</scope>
    <source>
        <strain evidence="12 13">CLA-JM-H11</strain>
    </source>
</reference>
<evidence type="ECO:0000256" key="6">
    <source>
        <dbReference type="ARBA" id="ARBA00022840"/>
    </source>
</evidence>
<dbReference type="Proteomes" id="UP001477672">
    <property type="component" value="Unassembled WGS sequence"/>
</dbReference>
<feature type="transmembrane region" description="Helical" evidence="9">
    <location>
        <begin position="100"/>
        <end position="120"/>
    </location>
</feature>
<dbReference type="PANTHER" id="PTHR30151">
    <property type="entry name" value="ALKANE SULFONATE ABC TRANSPORTER-RELATED, MEMBRANE SUBUNIT"/>
    <property type="match status" value="1"/>
</dbReference>
<dbReference type="InterPro" id="IPR000515">
    <property type="entry name" value="MetI-like"/>
</dbReference>
<dbReference type="RefSeq" id="WP_349216169.1">
    <property type="nucleotide sequence ID" value="NZ_JBBMFA010000094.1"/>
</dbReference>
<keyword evidence="8 9" id="KW-0472">Membrane</keyword>
<keyword evidence="6 12" id="KW-0067">ATP-binding</keyword>
<dbReference type="Pfam" id="PF00005">
    <property type="entry name" value="ABC_tran"/>
    <property type="match status" value="1"/>
</dbReference>
<keyword evidence="5" id="KW-0547">Nucleotide-binding</keyword>
<dbReference type="Gene3D" id="1.10.3720.10">
    <property type="entry name" value="MetI-like"/>
    <property type="match status" value="1"/>
</dbReference>
<feature type="transmembrane region" description="Helical" evidence="9">
    <location>
        <begin position="225"/>
        <end position="244"/>
    </location>
</feature>
<comment type="similarity">
    <text evidence="9">Belongs to the binding-protein-dependent transport system permease family.</text>
</comment>
<feature type="transmembrane region" description="Helical" evidence="9">
    <location>
        <begin position="58"/>
        <end position="88"/>
    </location>
</feature>
<keyword evidence="2 9" id="KW-0813">Transport</keyword>
<comment type="caution">
    <text evidence="12">The sequence shown here is derived from an EMBL/GenBank/DDBJ whole genome shotgun (WGS) entry which is preliminary data.</text>
</comment>
<evidence type="ECO:0000256" key="2">
    <source>
        <dbReference type="ARBA" id="ARBA00022448"/>
    </source>
</evidence>
<evidence type="ECO:0000313" key="12">
    <source>
        <dbReference type="EMBL" id="MEQ2520624.1"/>
    </source>
</evidence>
<dbReference type="PANTHER" id="PTHR30151:SF0">
    <property type="entry name" value="ABC TRANSPORTER PERMEASE PROTEIN MJ0413-RELATED"/>
    <property type="match status" value="1"/>
</dbReference>
<dbReference type="PROSITE" id="PS50893">
    <property type="entry name" value="ABC_TRANSPORTER_2"/>
    <property type="match status" value="1"/>
</dbReference>
<keyword evidence="7 9" id="KW-1133">Transmembrane helix</keyword>
<dbReference type="SUPFAM" id="SSF52540">
    <property type="entry name" value="P-loop containing nucleoside triphosphate hydrolases"/>
    <property type="match status" value="1"/>
</dbReference>
<organism evidence="12 13">
    <name type="scientific">Ruthenibacterium intestinale</name>
    <dbReference type="NCBI Taxonomy" id="3133163"/>
    <lineage>
        <taxon>Bacteria</taxon>
        <taxon>Bacillati</taxon>
        <taxon>Bacillota</taxon>
        <taxon>Clostridia</taxon>
        <taxon>Eubacteriales</taxon>
        <taxon>Oscillospiraceae</taxon>
        <taxon>Ruthenibacterium</taxon>
    </lineage>
</organism>
<evidence type="ECO:0000256" key="1">
    <source>
        <dbReference type="ARBA" id="ARBA00004651"/>
    </source>
</evidence>
<dbReference type="InterPro" id="IPR017871">
    <property type="entry name" value="ABC_transporter-like_CS"/>
</dbReference>
<keyword evidence="13" id="KW-1185">Reference proteome</keyword>
<evidence type="ECO:0000259" key="11">
    <source>
        <dbReference type="PROSITE" id="PS50928"/>
    </source>
</evidence>
<accession>A0ABV1GFN9</accession>
<dbReference type="CDD" id="cd06261">
    <property type="entry name" value="TM_PBP2"/>
    <property type="match status" value="1"/>
</dbReference>
<proteinExistence type="inferred from homology"/>
<evidence type="ECO:0000256" key="5">
    <source>
        <dbReference type="ARBA" id="ARBA00022741"/>
    </source>
</evidence>
<evidence type="ECO:0000313" key="13">
    <source>
        <dbReference type="Proteomes" id="UP001477672"/>
    </source>
</evidence>
<keyword evidence="4 9" id="KW-0812">Transmembrane</keyword>
<dbReference type="PROSITE" id="PS00211">
    <property type="entry name" value="ABC_TRANSPORTER_1"/>
    <property type="match status" value="1"/>
</dbReference>
<comment type="subcellular location">
    <subcellularLocation>
        <location evidence="1 9">Cell membrane</location>
        <topology evidence="1 9">Multi-pass membrane protein</topology>
    </subcellularLocation>
</comment>
<evidence type="ECO:0000256" key="7">
    <source>
        <dbReference type="ARBA" id="ARBA00022989"/>
    </source>
</evidence>
<gene>
    <name evidence="12" type="ORF">WMO24_09315</name>
</gene>
<evidence type="ECO:0000256" key="3">
    <source>
        <dbReference type="ARBA" id="ARBA00022475"/>
    </source>
</evidence>
<evidence type="ECO:0000256" key="8">
    <source>
        <dbReference type="ARBA" id="ARBA00023136"/>
    </source>
</evidence>
<dbReference type="SUPFAM" id="SSF161098">
    <property type="entry name" value="MetI-like"/>
    <property type="match status" value="1"/>
</dbReference>
<dbReference type="InterPro" id="IPR035906">
    <property type="entry name" value="MetI-like_sf"/>
</dbReference>
<protein>
    <submittedName>
        <fullName evidence="12">ATP-binding cassette domain-containing protein</fullName>
    </submittedName>
</protein>
<evidence type="ECO:0000259" key="10">
    <source>
        <dbReference type="PROSITE" id="PS50893"/>
    </source>
</evidence>
<dbReference type="GO" id="GO:0005524">
    <property type="term" value="F:ATP binding"/>
    <property type="evidence" value="ECO:0007669"/>
    <property type="project" value="UniProtKB-KW"/>
</dbReference>
<dbReference type="InterPro" id="IPR003439">
    <property type="entry name" value="ABC_transporter-like_ATP-bd"/>
</dbReference>
<feature type="domain" description="ABC transporter" evidence="10">
    <location>
        <begin position="271"/>
        <end position="462"/>
    </location>
</feature>
<evidence type="ECO:0000256" key="9">
    <source>
        <dbReference type="RuleBase" id="RU363032"/>
    </source>
</evidence>
<dbReference type="Pfam" id="PF00528">
    <property type="entry name" value="BPD_transp_1"/>
    <property type="match status" value="1"/>
</dbReference>
<dbReference type="InterPro" id="IPR027417">
    <property type="entry name" value="P-loop_NTPase"/>
</dbReference>
<feature type="transmembrane region" description="Helical" evidence="9">
    <location>
        <begin position="126"/>
        <end position="150"/>
    </location>
</feature>
<evidence type="ECO:0000256" key="4">
    <source>
        <dbReference type="ARBA" id="ARBA00022692"/>
    </source>
</evidence>